<reference evidence="6" key="2">
    <citation type="journal article" date="2023" name="MicrobiologyOpen">
        <title>Genomics of the tumorigenes clade of the family Rhizobiaceae and description of Rhizobium rhododendri sp. nov.</title>
        <authorList>
            <person name="Kuzmanovic N."/>
            <person name="diCenzo G.C."/>
            <person name="Bunk B."/>
            <person name="Sproeer C."/>
            <person name="Fruehling A."/>
            <person name="Neumann-Schaal M."/>
            <person name="Overmann J."/>
            <person name="Smalla K."/>
        </authorList>
    </citation>
    <scope>NUCLEOTIDE SEQUENCE [LARGE SCALE GENOMIC DNA]</scope>
    <source>
        <strain evidence="6">1078</strain>
        <plasmid evidence="6">unnamed2</plasmid>
    </source>
</reference>
<dbReference type="CDD" id="cd01949">
    <property type="entry name" value="GGDEF"/>
    <property type="match status" value="1"/>
</dbReference>
<dbReference type="InterPro" id="IPR001633">
    <property type="entry name" value="EAL_dom"/>
</dbReference>
<dbReference type="InterPro" id="IPR043128">
    <property type="entry name" value="Rev_trsase/Diguanyl_cyclase"/>
</dbReference>
<dbReference type="RefSeq" id="WP_111221139.1">
    <property type="nucleotide sequence ID" value="NZ_CP117259.1"/>
</dbReference>
<dbReference type="KEGG" id="rtu:PR017_26850"/>
<feature type="domain" description="GGDEF" evidence="4">
    <location>
        <begin position="288"/>
        <end position="421"/>
    </location>
</feature>
<feature type="domain" description="EAL" evidence="3">
    <location>
        <begin position="430"/>
        <end position="680"/>
    </location>
</feature>
<dbReference type="SUPFAM" id="SSF55785">
    <property type="entry name" value="PYP-like sensor domain (PAS domain)"/>
    <property type="match status" value="2"/>
</dbReference>
<dbReference type="CDD" id="cd00130">
    <property type="entry name" value="PAS"/>
    <property type="match status" value="2"/>
</dbReference>
<evidence type="ECO:0000259" key="3">
    <source>
        <dbReference type="PROSITE" id="PS50883"/>
    </source>
</evidence>
<dbReference type="SMART" id="SM00267">
    <property type="entry name" value="GGDEF"/>
    <property type="match status" value="1"/>
</dbReference>
<dbReference type="Gene3D" id="3.20.20.450">
    <property type="entry name" value="EAL domain"/>
    <property type="match status" value="1"/>
</dbReference>
<dbReference type="GO" id="GO:0003824">
    <property type="term" value="F:catalytic activity"/>
    <property type="evidence" value="ECO:0007669"/>
    <property type="project" value="UniProtKB-ARBA"/>
</dbReference>
<dbReference type="SUPFAM" id="SSF55073">
    <property type="entry name" value="Nucleotide cyclase"/>
    <property type="match status" value="1"/>
</dbReference>
<dbReference type="SUPFAM" id="SSF141868">
    <property type="entry name" value="EAL domain-like"/>
    <property type="match status" value="1"/>
</dbReference>
<dbReference type="InterPro" id="IPR013767">
    <property type="entry name" value="PAS_fold"/>
</dbReference>
<dbReference type="CDD" id="cd01948">
    <property type="entry name" value="EAL"/>
    <property type="match status" value="1"/>
</dbReference>
<dbReference type="Gene3D" id="3.30.70.270">
    <property type="match status" value="1"/>
</dbReference>
<dbReference type="SMART" id="SM00052">
    <property type="entry name" value="EAL"/>
    <property type="match status" value="1"/>
</dbReference>
<dbReference type="PANTHER" id="PTHR44757">
    <property type="entry name" value="DIGUANYLATE CYCLASE DGCP"/>
    <property type="match status" value="1"/>
</dbReference>
<dbReference type="PROSITE" id="PS50883">
    <property type="entry name" value="EAL"/>
    <property type="match status" value="1"/>
</dbReference>
<protein>
    <submittedName>
        <fullName evidence="5">EAL domain-containing protein</fullName>
    </submittedName>
</protein>
<dbReference type="InterPro" id="IPR000160">
    <property type="entry name" value="GGDEF_dom"/>
</dbReference>
<dbReference type="InterPro" id="IPR013656">
    <property type="entry name" value="PAS_4"/>
</dbReference>
<dbReference type="PROSITE" id="PS50112">
    <property type="entry name" value="PAS"/>
    <property type="match status" value="2"/>
</dbReference>
<dbReference type="PROSITE" id="PS50887">
    <property type="entry name" value="GGDEF"/>
    <property type="match status" value="1"/>
</dbReference>
<evidence type="ECO:0000313" key="5">
    <source>
        <dbReference type="EMBL" id="WFR99169.1"/>
    </source>
</evidence>
<dbReference type="Proteomes" id="UP000249499">
    <property type="component" value="Plasmid unnamed2"/>
</dbReference>
<dbReference type="EMBL" id="CP117259">
    <property type="protein sequence ID" value="WFR99169.1"/>
    <property type="molecule type" value="Genomic_DNA"/>
</dbReference>
<feature type="domain" description="PAS" evidence="2">
    <location>
        <begin position="6"/>
        <end position="50"/>
    </location>
</feature>
<evidence type="ECO:0000256" key="1">
    <source>
        <dbReference type="SAM" id="MobiDB-lite"/>
    </source>
</evidence>
<keyword evidence="6" id="KW-1185">Reference proteome</keyword>
<keyword evidence="5" id="KW-0614">Plasmid</keyword>
<dbReference type="NCBIfam" id="TIGR00229">
    <property type="entry name" value="sensory_box"/>
    <property type="match status" value="2"/>
</dbReference>
<proteinExistence type="predicted"/>
<dbReference type="InterPro" id="IPR029787">
    <property type="entry name" value="Nucleotide_cyclase"/>
</dbReference>
<dbReference type="InterPro" id="IPR052155">
    <property type="entry name" value="Biofilm_reg_signaling"/>
</dbReference>
<evidence type="ECO:0000313" key="6">
    <source>
        <dbReference type="Proteomes" id="UP000249499"/>
    </source>
</evidence>
<name>A0AAF1KCX3_9HYPH</name>
<feature type="domain" description="PAS" evidence="2">
    <location>
        <begin position="129"/>
        <end position="201"/>
    </location>
</feature>
<dbReference type="InterPro" id="IPR000014">
    <property type="entry name" value="PAS"/>
</dbReference>
<geneLocation type="plasmid" evidence="5 6">
    <name>unnamed2</name>
</geneLocation>
<dbReference type="AlphaFoldDB" id="A0AAF1KCX3"/>
<dbReference type="Pfam" id="PF00563">
    <property type="entry name" value="EAL"/>
    <property type="match status" value="1"/>
</dbReference>
<dbReference type="Pfam" id="PF00989">
    <property type="entry name" value="PAS"/>
    <property type="match status" value="1"/>
</dbReference>
<dbReference type="SMART" id="SM00091">
    <property type="entry name" value="PAS"/>
    <property type="match status" value="2"/>
</dbReference>
<gene>
    <name evidence="5" type="ORF">PR017_26850</name>
</gene>
<dbReference type="InterPro" id="IPR035965">
    <property type="entry name" value="PAS-like_dom_sf"/>
</dbReference>
<dbReference type="Pfam" id="PF08448">
    <property type="entry name" value="PAS_4"/>
    <property type="match status" value="1"/>
</dbReference>
<evidence type="ECO:0000259" key="4">
    <source>
        <dbReference type="PROSITE" id="PS50887"/>
    </source>
</evidence>
<accession>A0AAF1KCX3</accession>
<dbReference type="GO" id="GO:0006355">
    <property type="term" value="P:regulation of DNA-templated transcription"/>
    <property type="evidence" value="ECO:0007669"/>
    <property type="project" value="InterPro"/>
</dbReference>
<evidence type="ECO:0000259" key="2">
    <source>
        <dbReference type="PROSITE" id="PS50112"/>
    </source>
</evidence>
<sequence>MHAVSSDDDFRSLFATHPSPMWVYDPISLRFLIVNEAAVELYGYSPAEYLRMTVLDIRPASERQRMIEAVAGGTDMERVKRWQHLKANGEVFEVVTYGRSVRFEGSAAILAVVQDRTEVNAAHQQASDTQSLLNSIVENLPVGVFVKDLMDEGRYVLHNQASSDIVGRSSVDIIGKTDKELFSPHQSMRFSEQDQVILDADKTLTIEEEVEGFDGERRLVRTFKRALPTPDGIRPRYLLGITEDVTVARAVEARMAHIAMHDALTGLPNRSFFSDRIRDLADQATEENPIALLYFDIDHFKHINDSLGHPAGDTLLREVATRLRRLTRSDDLIARLGGDEFAVALQVHAGVERAREFADRLLASLAQPIDLDGIQEYISCSIGIAVAPQDGGDAEVLLRNADLALYAAKAAGRSTYRFYEISMRLAAKRRHDLMGELRQAIDNQQFELHYQPIVSLKDDSLVGFEALLRWRHPHRGMVAPQEFIPVAEETGLITTIGAWVLRQACATAANWPDQLRIAVNLSVCQFRHQGLLATITSALDETNLRPDRLEIEITESVFISDSAQSVPLLHEMKALGIRIAIDDFGTGYSSLGYLRAFHFDKIKLDRSFVSGIETDPGSLSIIRAVVGIGIGFCATTTAEGIETAEQMRALKAEGFGEGQGYLIGHPMAREAAEAFIENRRARPNDAMRKAEPEKPKCKVA</sequence>
<dbReference type="FunFam" id="3.30.70.270:FF:000001">
    <property type="entry name" value="Diguanylate cyclase domain protein"/>
    <property type="match status" value="1"/>
</dbReference>
<dbReference type="PANTHER" id="PTHR44757:SF2">
    <property type="entry name" value="BIOFILM ARCHITECTURE MAINTENANCE PROTEIN MBAA"/>
    <property type="match status" value="1"/>
</dbReference>
<dbReference type="InterPro" id="IPR035919">
    <property type="entry name" value="EAL_sf"/>
</dbReference>
<reference evidence="5 6" key="1">
    <citation type="journal article" date="2018" name="Sci. Rep.">
        <title>Rhizobium tumorigenes sp. nov., a novel plant tumorigenic bacterium isolated from cane gall tumors on thornless blackberry.</title>
        <authorList>
            <person name="Kuzmanovi N."/>
            <person name="Smalla K."/>
            <person name="Gronow S."/>
            <person name="PuBawska J."/>
        </authorList>
    </citation>
    <scope>NUCLEOTIDE SEQUENCE [LARGE SCALE GENOMIC DNA]</scope>
    <source>
        <strain evidence="5 6">1078</strain>
    </source>
</reference>
<organism evidence="5 6">
    <name type="scientific">Rhizobium tumorigenes</name>
    <dbReference type="NCBI Taxonomy" id="2041385"/>
    <lineage>
        <taxon>Bacteria</taxon>
        <taxon>Pseudomonadati</taxon>
        <taxon>Pseudomonadota</taxon>
        <taxon>Alphaproteobacteria</taxon>
        <taxon>Hyphomicrobiales</taxon>
        <taxon>Rhizobiaceae</taxon>
        <taxon>Rhizobium/Agrobacterium group</taxon>
        <taxon>Rhizobium</taxon>
    </lineage>
</organism>
<dbReference type="Pfam" id="PF00990">
    <property type="entry name" value="GGDEF"/>
    <property type="match status" value="1"/>
</dbReference>
<dbReference type="NCBIfam" id="TIGR00254">
    <property type="entry name" value="GGDEF"/>
    <property type="match status" value="1"/>
</dbReference>
<feature type="region of interest" description="Disordered" evidence="1">
    <location>
        <begin position="680"/>
        <end position="700"/>
    </location>
</feature>
<dbReference type="Gene3D" id="3.30.450.20">
    <property type="entry name" value="PAS domain"/>
    <property type="match status" value="2"/>
</dbReference>